<dbReference type="Proteomes" id="UP000005481">
    <property type="component" value="Unassembled WGS sequence"/>
</dbReference>
<gene>
    <name evidence="2" type="ORF">HMPREF0080_00816</name>
</gene>
<evidence type="ECO:0000313" key="2">
    <source>
        <dbReference type="EMBL" id="EHM41752.1"/>
    </source>
</evidence>
<sequence length="51" mass="5156">MLGVIKQTTGSTDAGYFALGGMLVISGLIMLSLPKKSTVGTLAADAAEVKE</sequence>
<evidence type="ECO:0000313" key="3">
    <source>
        <dbReference type="Proteomes" id="UP000005481"/>
    </source>
</evidence>
<dbReference type="HOGENOM" id="CLU_3094920_0_0_9"/>
<keyword evidence="1" id="KW-1133">Transmembrane helix</keyword>
<organism evidence="2 3">
    <name type="scientific">Anaeroglobus geminatus F0357</name>
    <dbReference type="NCBI Taxonomy" id="861450"/>
    <lineage>
        <taxon>Bacteria</taxon>
        <taxon>Bacillati</taxon>
        <taxon>Bacillota</taxon>
        <taxon>Negativicutes</taxon>
        <taxon>Veillonellales</taxon>
        <taxon>Veillonellaceae</taxon>
        <taxon>Anaeroglobus</taxon>
    </lineage>
</organism>
<name>G9YGP9_9FIRM</name>
<keyword evidence="1" id="KW-0812">Transmembrane</keyword>
<feature type="transmembrane region" description="Helical" evidence="1">
    <location>
        <begin position="14"/>
        <end position="33"/>
    </location>
</feature>
<evidence type="ECO:0008006" key="4">
    <source>
        <dbReference type="Google" id="ProtNLM"/>
    </source>
</evidence>
<dbReference type="EMBL" id="AGCJ01000027">
    <property type="protein sequence ID" value="EHM41752.1"/>
    <property type="molecule type" value="Genomic_DNA"/>
</dbReference>
<dbReference type="STRING" id="861450.HMPREF0080_00816"/>
<keyword evidence="3" id="KW-1185">Reference proteome</keyword>
<reference evidence="2 3" key="1">
    <citation type="submission" date="2011-08" db="EMBL/GenBank/DDBJ databases">
        <authorList>
            <person name="Weinstock G."/>
            <person name="Sodergren E."/>
            <person name="Clifton S."/>
            <person name="Fulton L."/>
            <person name="Fulton B."/>
            <person name="Courtney L."/>
            <person name="Fronick C."/>
            <person name="Harrison M."/>
            <person name="Strong C."/>
            <person name="Farmer C."/>
            <person name="Delahaunty K."/>
            <person name="Markovic C."/>
            <person name="Hall O."/>
            <person name="Minx P."/>
            <person name="Tomlinson C."/>
            <person name="Mitreva M."/>
            <person name="Hou S."/>
            <person name="Chen J."/>
            <person name="Wollam A."/>
            <person name="Pepin K.H."/>
            <person name="Johnson M."/>
            <person name="Bhonagiri V."/>
            <person name="Zhang X."/>
            <person name="Suruliraj S."/>
            <person name="Warren W."/>
            <person name="Chinwalla A."/>
            <person name="Mardis E.R."/>
            <person name="Wilson R.K."/>
        </authorList>
    </citation>
    <scope>NUCLEOTIDE SEQUENCE [LARGE SCALE GENOMIC DNA]</scope>
    <source>
        <strain evidence="2 3">F0357</strain>
    </source>
</reference>
<dbReference type="AlphaFoldDB" id="G9YGP9"/>
<evidence type="ECO:0000256" key="1">
    <source>
        <dbReference type="SAM" id="Phobius"/>
    </source>
</evidence>
<proteinExistence type="predicted"/>
<keyword evidence="1" id="KW-0472">Membrane</keyword>
<protein>
    <recommendedName>
        <fullName evidence="4">Major facilitator superfamily (MFS) profile domain-containing protein</fullName>
    </recommendedName>
</protein>
<accession>G9YGP9</accession>
<comment type="caution">
    <text evidence="2">The sequence shown here is derived from an EMBL/GenBank/DDBJ whole genome shotgun (WGS) entry which is preliminary data.</text>
</comment>